<dbReference type="SMART" id="SM01202">
    <property type="entry name" value="FerI"/>
    <property type="match status" value="1"/>
</dbReference>
<evidence type="ECO:0000256" key="3">
    <source>
        <dbReference type="ARBA" id="ARBA00022692"/>
    </source>
</evidence>
<sequence length="2094" mass="241720">MIRLTSLTRTCASVSPVSANQRFQSKQAVISGQPTSDFMHARNKPFYGCREAEFFSVHIRKHGSSKFVGESMEAAIFSYSNGVEKRTKALKKCRNPTWNEILEWNLVGQLLDSSAMLDVQLRESVESSQEKSYGTATIWLAPLVTDPNKPLSYTDLPLVNNYQQPGCTITLTAFYILPTSATGEVKMDNVKEKIRDSQKASNKENVKNKPQQFQVRVRIIEGRQLQGTNLKPVVKVLIGEYTHWTRIKRGNNPSFNEIFFQNLHKSPSQLFDDTIHIQVLNSQSLRADSMIGIFKMEIGSVYYAPGHYLLRKWLTLYDPEYINSGVRGYLKVSVYVLGAGDHAPMEEATASENDDVESNLLTPVAMPIRMATIMVRIYRAEDIPYMDESFSHHFKHIFQMQFRKKSCINSFVELSFAGITLKTKVIHLSKDPEWNQLLCFPIQFPSMCDKIKLTILNWNQLGNEAFGTTFISLSQVSSRGTEIEGDYSGFLPCFGPSFLNLYGSPREFTEPQDPYSKLNNELGEGIAYRGRILLELDTNSEEIKKPQVTNLSMDVISGVEMFLYRLKYCLCGVFYSASMLPCITDLVQFEVSMGNYGNKFDVTCKPLSSTTQYSRAVFDGNFYYYLPWYDTKPVAALNCFWEDVRSRIDALNIMQALYDKLKQNLNELKRVEGSHDPSLMKKWKKLLQDLLKQCKRSLPPLGQVATVLDEKLQDLRNLLLEDIVRWAQKLQRDTCNPLTFIPKLEDWLQRIASVTYEPQTCLPDVVIWMLCKEKRVAYARVKAHTIMFSSTSQAACGKFCGRTQTILLKYLQSKKNETNSSVQLRVQLWLGPASERMKLNNYWEGKLVVYAETYENQVKIFGKWCSKRMSNIPKFSDITGLLSLPKDKFQLPNGWDWNGDWKVEPQKRLLLDGDTNYSEILEQVYENEIREPGEEWVPAEVPNTTEDGTACYEKEEILCPPDWFYRDDWKVELNRAVDDAGWEYSVGLDKSSISKSWHSAEKTYHTHRRRRWVRTRFREINQKKSDIQIASFLNLQTNADKKPVDPPQDVWEYAPLCGWKFHLNPHTNDMFRRRCWRRMLIPKKNIGSAAVFLLEGSLGVEFEDLENESIDETEKIQQARDIVQLNTPFINCVYQRPTSFQLRCYIFQARHLVPAHSRTFTNPYAHVSFLYKSQRTEVLSSTLHPIWNQTLLFHDVLIYGTAQRVLEDCPFVTVELFDKTSVGKDEYLGRCLFQPVVYLDLDARVIPQLEWYPIRRQEKSSGDLSAAVELLCDKMGKGLPELLSPPEKVNKTLMVPKEIRPTLKPMIIEILAWGLRGMKSHMSPSLLIECEDESIQTAQIRCLKKNPNFPSCLYILNVYLPEEISYLPPIKLKVLDNRPFGYKPVMGQTSVWNLRKYYCNPFNKGLVPDLPLRVTSSIQMLKVLEETSGITGKKEEEDFDWWSKFYASLGEHANIGNYLEKGYDTLKVFGCALEEVPQFQGLQDFCQTFKLYRGTEEDDENDPFVVGEVKCSFRIYSISEDPEFPKPPRQFKELPNSAPQDCLIRVYIIRGLNLQPRDRNGLCDPYIRIAVGKDVKDDRQHYQSATLDPVFGKMFEMSCVIPLEKDLTVSLYDFDFLSPDQKIGETVVDLENRLLSQFGANCGLPKTYCISGPNVWRDQLTPIQLIENFAKLKNWTVPQFSDDGKSAIMKSQKIWLSDFEQQLPSHRHLGHAKQRLALHLLRTQGQVPEHVETRTLYNPLQPGMDQGKIQMWVDIFPKSMGPPGLPCNISPRIPKKYELRCIVWNTKDVDLKDITLTGIQMSDIYVKGWIEGMEEDKQQTDIHYQSLGGEGNFNWRFVFSFDYLPMEQLCVLSKRESIWSVDKRVTKIPPKLIIQIWDNDRFSFDDFIGVLELNLIQMPHPKKNAADCSLQMVDYKETAVKTVSLFNYLKNVKLFGLSKSHSPRISLFKERILRGWWPCIILEKNACRISGKVELTLEVLKENEIEKHPAGKGREEPNIHPKLDVPIRPEASYNWLRSPLTTFKHILWRPHKAKVTISILTMCIILFVILFIYSIPGYLTMKWINPFGRHLIPVVQPNLSYFDFIRQQHPEETS</sequence>
<dbReference type="InterPro" id="IPR032362">
    <property type="entry name" value="Ferlin_C"/>
</dbReference>
<evidence type="ECO:0000313" key="13">
    <source>
        <dbReference type="RefSeq" id="XP_033803579.1"/>
    </source>
</evidence>
<dbReference type="SMART" id="SM01201">
    <property type="entry name" value="FerB"/>
    <property type="match status" value="1"/>
</dbReference>
<dbReference type="GO" id="GO:0030659">
    <property type="term" value="C:cytoplasmic vesicle membrane"/>
    <property type="evidence" value="ECO:0007669"/>
    <property type="project" value="UniProtKB-SubCell"/>
</dbReference>
<dbReference type="RefSeq" id="XP_033803579.1">
    <property type="nucleotide sequence ID" value="XM_033947688.1"/>
</dbReference>
<dbReference type="GO" id="GO:0061025">
    <property type="term" value="P:membrane fusion"/>
    <property type="evidence" value="ECO:0007669"/>
    <property type="project" value="TreeGrafter"/>
</dbReference>
<evidence type="ECO:0000313" key="12">
    <source>
        <dbReference type="Proteomes" id="UP000515159"/>
    </source>
</evidence>
<dbReference type="CTD" id="90342"/>
<dbReference type="CDD" id="cd04017">
    <property type="entry name" value="C2D_Ferlin"/>
    <property type="match status" value="1"/>
</dbReference>
<dbReference type="InterPro" id="IPR055072">
    <property type="entry name" value="Ferlin_DSRM"/>
</dbReference>
<feature type="domain" description="C2" evidence="11">
    <location>
        <begin position="354"/>
        <end position="487"/>
    </location>
</feature>
<evidence type="ECO:0000256" key="4">
    <source>
        <dbReference type="ARBA" id="ARBA00022723"/>
    </source>
</evidence>
<dbReference type="OrthoDB" id="270970at2759"/>
<dbReference type="InterPro" id="IPR037723">
    <property type="entry name" value="C2D_Ferlin"/>
</dbReference>
<dbReference type="PANTHER" id="PTHR12546">
    <property type="entry name" value="FER-1-LIKE"/>
    <property type="match status" value="1"/>
</dbReference>
<keyword evidence="3 10" id="KW-0812">Transmembrane</keyword>
<dbReference type="GO" id="GO:0046872">
    <property type="term" value="F:metal ion binding"/>
    <property type="evidence" value="ECO:0007669"/>
    <property type="project" value="UniProtKB-KW"/>
</dbReference>
<dbReference type="InterPro" id="IPR037720">
    <property type="entry name" value="C2B_Ferlin"/>
</dbReference>
<dbReference type="KEGG" id="gsh:117362003"/>
<reference evidence="13" key="1">
    <citation type="submission" date="2025-08" db="UniProtKB">
        <authorList>
            <consortium name="RefSeq"/>
        </authorList>
    </citation>
    <scope>IDENTIFICATION</scope>
</reference>
<dbReference type="SMART" id="SM00693">
    <property type="entry name" value="DysFN"/>
    <property type="match status" value="2"/>
</dbReference>
<dbReference type="CDD" id="cd04011">
    <property type="entry name" value="C2B_Ferlin"/>
    <property type="match status" value="1"/>
</dbReference>
<feature type="domain" description="C2" evidence="11">
    <location>
        <begin position="1285"/>
        <end position="1407"/>
    </location>
</feature>
<protein>
    <submittedName>
        <fullName evidence="13">Fer-1-like protein 5 isoform X1</fullName>
    </submittedName>
</protein>
<feature type="transmembrane region" description="Helical" evidence="10">
    <location>
        <begin position="2039"/>
        <end position="2059"/>
    </location>
</feature>
<feature type="domain" description="C2" evidence="11">
    <location>
        <begin position="1759"/>
        <end position="1909"/>
    </location>
</feature>
<dbReference type="InParanoid" id="A0A6P8R137"/>
<evidence type="ECO:0000256" key="2">
    <source>
        <dbReference type="ARBA" id="ARBA00004483"/>
    </source>
</evidence>
<evidence type="ECO:0000256" key="5">
    <source>
        <dbReference type="ARBA" id="ARBA00022737"/>
    </source>
</evidence>
<dbReference type="InterPro" id="IPR000008">
    <property type="entry name" value="C2_dom"/>
</dbReference>
<dbReference type="CDD" id="cd08374">
    <property type="entry name" value="C2F_Ferlin"/>
    <property type="match status" value="1"/>
</dbReference>
<dbReference type="Pfam" id="PF08150">
    <property type="entry name" value="FerB"/>
    <property type="match status" value="1"/>
</dbReference>
<dbReference type="InterPro" id="IPR035892">
    <property type="entry name" value="C2_domain_sf"/>
</dbReference>
<dbReference type="InterPro" id="IPR006614">
    <property type="entry name" value="Peroxin/Ferlin"/>
</dbReference>
<evidence type="ECO:0000256" key="6">
    <source>
        <dbReference type="ARBA" id="ARBA00022837"/>
    </source>
</evidence>
<dbReference type="Pfam" id="PF22901">
    <property type="entry name" value="dsrm_Ferlin"/>
    <property type="match status" value="1"/>
</dbReference>
<dbReference type="InterPro" id="IPR012968">
    <property type="entry name" value="FerIin_dom"/>
</dbReference>
<evidence type="ECO:0000256" key="1">
    <source>
        <dbReference type="ARBA" id="ARBA00004401"/>
    </source>
</evidence>
<feature type="domain" description="C2" evidence="11">
    <location>
        <begin position="195"/>
        <end position="311"/>
    </location>
</feature>
<dbReference type="InterPro" id="IPR037724">
    <property type="entry name" value="C2E_Ferlin"/>
</dbReference>
<keyword evidence="9 10" id="KW-0472">Membrane</keyword>
<dbReference type="Pfam" id="PF08151">
    <property type="entry name" value="FerI"/>
    <property type="match status" value="1"/>
</dbReference>
<dbReference type="InterPro" id="IPR012561">
    <property type="entry name" value="Ferlin_B-domain"/>
</dbReference>
<feature type="domain" description="C2" evidence="11">
    <location>
        <begin position="1525"/>
        <end position="1643"/>
    </location>
</feature>
<dbReference type="InterPro" id="IPR037722">
    <property type="entry name" value="C2C_Ferlin"/>
</dbReference>
<accession>A0A6P8R137</accession>
<dbReference type="InterPro" id="IPR037725">
    <property type="entry name" value="C2F_Ferlin"/>
</dbReference>
<keyword evidence="7" id="KW-0735">Signal-anchor</keyword>
<dbReference type="GeneID" id="117362003"/>
<dbReference type="GO" id="GO:0007009">
    <property type="term" value="P:plasma membrane organization"/>
    <property type="evidence" value="ECO:0007669"/>
    <property type="project" value="TreeGrafter"/>
</dbReference>
<gene>
    <name evidence="13" type="primary">FER1L5</name>
</gene>
<dbReference type="PROSITE" id="PS50004">
    <property type="entry name" value="C2"/>
    <property type="match status" value="7"/>
</dbReference>
<feature type="domain" description="C2" evidence="11">
    <location>
        <begin position="13"/>
        <end position="153"/>
    </location>
</feature>
<organism evidence="12 13">
    <name type="scientific">Geotrypetes seraphini</name>
    <name type="common">Gaboon caecilian</name>
    <name type="synonym">Caecilia seraphini</name>
    <dbReference type="NCBI Taxonomy" id="260995"/>
    <lineage>
        <taxon>Eukaryota</taxon>
        <taxon>Metazoa</taxon>
        <taxon>Chordata</taxon>
        <taxon>Craniata</taxon>
        <taxon>Vertebrata</taxon>
        <taxon>Euteleostomi</taxon>
        <taxon>Amphibia</taxon>
        <taxon>Gymnophiona</taxon>
        <taxon>Geotrypetes</taxon>
    </lineage>
</organism>
<dbReference type="SMART" id="SM00239">
    <property type="entry name" value="C2"/>
    <property type="match status" value="6"/>
</dbReference>
<evidence type="ECO:0000256" key="7">
    <source>
        <dbReference type="ARBA" id="ARBA00022968"/>
    </source>
</evidence>
<keyword evidence="5" id="KW-0677">Repeat</keyword>
<dbReference type="Pfam" id="PF00168">
    <property type="entry name" value="C2"/>
    <property type="match status" value="6"/>
</dbReference>
<evidence type="ECO:0000259" key="11">
    <source>
        <dbReference type="PROSITE" id="PS50004"/>
    </source>
</evidence>
<dbReference type="Pfam" id="PF16165">
    <property type="entry name" value="Ferlin_C"/>
    <property type="match status" value="1"/>
</dbReference>
<dbReference type="PANTHER" id="PTHR12546:SF34">
    <property type="entry name" value="FER-1-LIKE PROTEIN 5"/>
    <property type="match status" value="1"/>
</dbReference>
<evidence type="ECO:0000256" key="9">
    <source>
        <dbReference type="ARBA" id="ARBA00023136"/>
    </source>
</evidence>
<dbReference type="Proteomes" id="UP000515159">
    <property type="component" value="Chromosome 6"/>
</dbReference>
<dbReference type="GO" id="GO:0005886">
    <property type="term" value="C:plasma membrane"/>
    <property type="evidence" value="ECO:0007669"/>
    <property type="project" value="UniProtKB-SubCell"/>
</dbReference>
<name>A0A6P8R137_GEOSA</name>
<keyword evidence="12" id="KW-1185">Reference proteome</keyword>
<dbReference type="CDD" id="cd04037">
    <property type="entry name" value="C2E_Ferlin"/>
    <property type="match status" value="1"/>
</dbReference>
<evidence type="ECO:0000256" key="10">
    <source>
        <dbReference type="SAM" id="Phobius"/>
    </source>
</evidence>
<dbReference type="Gene3D" id="2.60.40.150">
    <property type="entry name" value="C2 domain"/>
    <property type="match status" value="6"/>
</dbReference>
<evidence type="ECO:0000256" key="8">
    <source>
        <dbReference type="ARBA" id="ARBA00022989"/>
    </source>
</evidence>
<keyword evidence="6" id="KW-0106">Calcium</keyword>
<proteinExistence type="predicted"/>
<dbReference type="InterPro" id="IPR037721">
    <property type="entry name" value="Ferlin"/>
</dbReference>
<dbReference type="CDD" id="cd04018">
    <property type="entry name" value="C2C_Ferlin"/>
    <property type="match status" value="1"/>
</dbReference>
<dbReference type="SUPFAM" id="SSF49562">
    <property type="entry name" value="C2 domain (Calcium/lipid-binding domain, CaLB)"/>
    <property type="match status" value="6"/>
</dbReference>
<keyword evidence="4" id="KW-0479">Metal-binding</keyword>
<dbReference type="SMART" id="SM00694">
    <property type="entry name" value="DysFC"/>
    <property type="match status" value="2"/>
</dbReference>
<keyword evidence="8 10" id="KW-1133">Transmembrane helix</keyword>
<comment type="subcellular location">
    <subcellularLocation>
        <location evidence="1">Cell membrane</location>
        <topology evidence="1">Single-pass type II membrane protein</topology>
    </subcellularLocation>
    <subcellularLocation>
        <location evidence="2">Cytoplasmic vesicle membrane</location>
        <topology evidence="2">Single-pass type II membrane protein</topology>
    </subcellularLocation>
</comment>
<feature type="domain" description="C2" evidence="11">
    <location>
        <begin position="1124"/>
        <end position="1252"/>
    </location>
</feature>